<keyword evidence="2" id="KW-0813">Transport</keyword>
<dbReference type="Proteomes" id="UP000661649">
    <property type="component" value="Unassembled WGS sequence"/>
</dbReference>
<dbReference type="Gene3D" id="3.40.50.2300">
    <property type="match status" value="2"/>
</dbReference>
<comment type="subcellular location">
    <subcellularLocation>
        <location evidence="1">Cell envelope</location>
    </subcellularLocation>
</comment>
<dbReference type="RefSeq" id="WP_022303520.1">
    <property type="nucleotide sequence ID" value="NZ_DAWEED010000054.1"/>
</dbReference>
<evidence type="ECO:0000313" key="13">
    <source>
        <dbReference type="Proteomes" id="UP000661649"/>
    </source>
</evidence>
<evidence type="ECO:0000256" key="10">
    <source>
        <dbReference type="SAM" id="SignalP"/>
    </source>
</evidence>
<dbReference type="CDD" id="cd01539">
    <property type="entry name" value="PBP1_GGBP"/>
    <property type="match status" value="1"/>
</dbReference>
<dbReference type="InterPro" id="IPR044085">
    <property type="entry name" value="MglB-like_PBP1"/>
</dbReference>
<dbReference type="EMBL" id="JACRTP010000008">
    <property type="protein sequence ID" value="MBC8629824.1"/>
    <property type="molecule type" value="Genomic_DNA"/>
</dbReference>
<comment type="caution">
    <text evidence="12">The sequence shown here is derived from an EMBL/GenBank/DDBJ whole genome shotgun (WGS) entry which is preliminary data.</text>
</comment>
<gene>
    <name evidence="12" type="ORF">H8712_14655</name>
</gene>
<evidence type="ECO:0000259" key="11">
    <source>
        <dbReference type="Pfam" id="PF13407"/>
    </source>
</evidence>
<evidence type="ECO:0000256" key="6">
    <source>
        <dbReference type="ARBA" id="ARBA00022764"/>
    </source>
</evidence>
<evidence type="ECO:0000256" key="5">
    <source>
        <dbReference type="ARBA" id="ARBA00022729"/>
    </source>
</evidence>
<keyword evidence="5 10" id="KW-0732">Signal</keyword>
<organism evidence="12 13">
    <name type="scientific">Blautia stercoris</name>
    <dbReference type="NCBI Taxonomy" id="871664"/>
    <lineage>
        <taxon>Bacteria</taxon>
        <taxon>Bacillati</taxon>
        <taxon>Bacillota</taxon>
        <taxon>Clostridia</taxon>
        <taxon>Lachnospirales</taxon>
        <taxon>Lachnospiraceae</taxon>
        <taxon>Blautia</taxon>
    </lineage>
</organism>
<dbReference type="InterPro" id="IPR028082">
    <property type="entry name" value="Peripla_BP_I"/>
</dbReference>
<name>A0ABR7PEG7_9FIRM</name>
<keyword evidence="7" id="KW-0106">Calcium</keyword>
<sequence>MKQKKLAFVFLVCLCGLSACGMPEKTETEKINIGLASYNQSDTYINELVSCFKEECNRLETNQHKISVTVQDAAGSQKIQNDQVKRLIKEGCNVLCVNLADRTNPSEIIEAAKESDIPIIFFNREPVAEDLNQWEKLYYVGAKAKQSGVMQGELAADLIWERKTVDRNKDGKIQYVVLEGEMGHQDAIVRTESAVDSLKEKGVELEKLSYEIANWNRAQAQNRMTQMINQYNNQIELVLANNDDMALGAIDAYEKLGYTETDIPAFLGIDGTDEGLEAVLEEKMAATVYNDKEAQANAMAQLARQLVTGEKMKKVEFENQRYIYLPYEKVTKDNVQDFLK</sequence>
<keyword evidence="13" id="KW-1185">Reference proteome</keyword>
<dbReference type="Pfam" id="PF13407">
    <property type="entry name" value="Peripla_BP_4"/>
    <property type="match status" value="1"/>
</dbReference>
<comment type="subunit">
    <text evidence="8">The ABC transporter complex is composed of one ATP-binding protein (MglA), two transmembrane proteins (MglC) and a solute-binding protein (MglB).</text>
</comment>
<keyword evidence="4" id="KW-0479">Metal-binding</keyword>
<evidence type="ECO:0000256" key="9">
    <source>
        <dbReference type="ARBA" id="ARBA00034344"/>
    </source>
</evidence>
<feature type="signal peptide" evidence="10">
    <location>
        <begin position="1"/>
        <end position="21"/>
    </location>
</feature>
<protein>
    <recommendedName>
        <fullName evidence="9">D-galactose/methyl-galactoside binding periplasmic protein MglB</fullName>
    </recommendedName>
</protein>
<evidence type="ECO:0000256" key="1">
    <source>
        <dbReference type="ARBA" id="ARBA00004196"/>
    </source>
</evidence>
<dbReference type="InterPro" id="IPR025997">
    <property type="entry name" value="SBP_2_dom"/>
</dbReference>
<evidence type="ECO:0000256" key="2">
    <source>
        <dbReference type="ARBA" id="ARBA00022448"/>
    </source>
</evidence>
<dbReference type="PROSITE" id="PS51257">
    <property type="entry name" value="PROKAR_LIPOPROTEIN"/>
    <property type="match status" value="1"/>
</dbReference>
<dbReference type="PANTHER" id="PTHR30036">
    <property type="entry name" value="D-XYLOSE-BINDING PERIPLASMIC PROTEIN"/>
    <property type="match status" value="1"/>
</dbReference>
<feature type="domain" description="Periplasmic binding protein" evidence="11">
    <location>
        <begin position="33"/>
        <end position="311"/>
    </location>
</feature>
<proteinExistence type="predicted"/>
<dbReference type="SUPFAM" id="SSF53822">
    <property type="entry name" value="Periplasmic binding protein-like I"/>
    <property type="match status" value="1"/>
</dbReference>
<accession>A0ABR7PEG7</accession>
<reference evidence="12 13" key="1">
    <citation type="submission" date="2020-08" db="EMBL/GenBank/DDBJ databases">
        <title>Genome public.</title>
        <authorList>
            <person name="Liu C."/>
            <person name="Sun Q."/>
        </authorList>
    </citation>
    <scope>NUCLEOTIDE SEQUENCE [LARGE SCALE GENOMIC DNA]</scope>
    <source>
        <strain evidence="12 13">3_YM_SP_D4_24.mj</strain>
    </source>
</reference>
<evidence type="ECO:0000256" key="8">
    <source>
        <dbReference type="ARBA" id="ARBA00034323"/>
    </source>
</evidence>
<keyword evidence="3" id="KW-0762">Sugar transport</keyword>
<evidence type="ECO:0000256" key="3">
    <source>
        <dbReference type="ARBA" id="ARBA00022597"/>
    </source>
</evidence>
<evidence type="ECO:0000256" key="4">
    <source>
        <dbReference type="ARBA" id="ARBA00022723"/>
    </source>
</evidence>
<dbReference type="InterPro" id="IPR050555">
    <property type="entry name" value="Bact_Solute-Bind_Prot2"/>
</dbReference>
<feature type="chain" id="PRO_5046383316" description="D-galactose/methyl-galactoside binding periplasmic protein MglB" evidence="10">
    <location>
        <begin position="22"/>
        <end position="340"/>
    </location>
</feature>
<dbReference type="PANTHER" id="PTHR30036:SF2">
    <property type="entry name" value="D-GALACTOSE_METHYL-GALACTOSIDE BINDING PERIPLASMIC PROTEIN MGLB"/>
    <property type="match status" value="1"/>
</dbReference>
<keyword evidence="6" id="KW-0574">Periplasm</keyword>
<evidence type="ECO:0000256" key="7">
    <source>
        <dbReference type="ARBA" id="ARBA00022837"/>
    </source>
</evidence>
<evidence type="ECO:0000313" key="12">
    <source>
        <dbReference type="EMBL" id="MBC8629824.1"/>
    </source>
</evidence>